<evidence type="ECO:0000256" key="3">
    <source>
        <dbReference type="ARBA" id="ARBA00007970"/>
    </source>
</evidence>
<dbReference type="InterPro" id="IPR015424">
    <property type="entry name" value="PyrdxlP-dep_Trfase"/>
</dbReference>
<comment type="cofactor">
    <cofactor evidence="1 11">
        <name>pyridoxal 5'-phosphate</name>
        <dbReference type="ChEBI" id="CHEBI:597326"/>
    </cofactor>
</comment>
<keyword evidence="8 11" id="KW-0663">Pyridoxal phosphate</keyword>
<keyword evidence="7 11" id="KW-0808">Transferase</keyword>
<keyword evidence="9 11" id="KW-0368">Histidine biosynthesis</keyword>
<evidence type="ECO:0000256" key="10">
    <source>
        <dbReference type="ARBA" id="ARBA00047481"/>
    </source>
</evidence>
<evidence type="ECO:0000259" key="12">
    <source>
        <dbReference type="Pfam" id="PF00155"/>
    </source>
</evidence>
<dbReference type="EC" id="2.6.1.9" evidence="11"/>
<dbReference type="HAMAP" id="MF_01023">
    <property type="entry name" value="HisC_aminotrans_2"/>
    <property type="match status" value="1"/>
</dbReference>
<keyword evidence="6 11" id="KW-0028">Amino-acid biosynthesis</keyword>
<protein>
    <recommendedName>
        <fullName evidence="11">Histidinol-phosphate aminotransferase</fullName>
        <ecNumber evidence="11">2.6.1.9</ecNumber>
    </recommendedName>
    <alternativeName>
        <fullName evidence="11">Imidazole acetol-phosphate transaminase</fullName>
    </alternativeName>
</protein>
<dbReference type="PANTHER" id="PTHR42885">
    <property type="entry name" value="HISTIDINOL-PHOSPHATE AMINOTRANSFERASE-RELATED"/>
    <property type="match status" value="1"/>
</dbReference>
<comment type="catalytic activity">
    <reaction evidence="10 11">
        <text>L-histidinol phosphate + 2-oxoglutarate = 3-(imidazol-4-yl)-2-oxopropyl phosphate + L-glutamate</text>
        <dbReference type="Rhea" id="RHEA:23744"/>
        <dbReference type="ChEBI" id="CHEBI:16810"/>
        <dbReference type="ChEBI" id="CHEBI:29985"/>
        <dbReference type="ChEBI" id="CHEBI:57766"/>
        <dbReference type="ChEBI" id="CHEBI:57980"/>
        <dbReference type="EC" id="2.6.1.9"/>
    </reaction>
</comment>
<keyword evidence="5 11" id="KW-0032">Aminotransferase</keyword>
<comment type="similarity">
    <text evidence="3 11">Belongs to the class-II pyridoxal-phosphate-dependent aminotransferase family. Histidinol-phosphate aminotransferase subfamily.</text>
</comment>
<dbReference type="CDD" id="cd00609">
    <property type="entry name" value="AAT_like"/>
    <property type="match status" value="1"/>
</dbReference>
<evidence type="ECO:0000256" key="1">
    <source>
        <dbReference type="ARBA" id="ARBA00001933"/>
    </source>
</evidence>
<name>A0A7C1K447_THERO</name>
<evidence type="ECO:0000313" key="13">
    <source>
        <dbReference type="EMBL" id="HEF64355.1"/>
    </source>
</evidence>
<dbReference type="GO" id="GO:0030170">
    <property type="term" value="F:pyridoxal phosphate binding"/>
    <property type="evidence" value="ECO:0007669"/>
    <property type="project" value="InterPro"/>
</dbReference>
<evidence type="ECO:0000256" key="6">
    <source>
        <dbReference type="ARBA" id="ARBA00022605"/>
    </source>
</evidence>
<evidence type="ECO:0000256" key="8">
    <source>
        <dbReference type="ARBA" id="ARBA00022898"/>
    </source>
</evidence>
<evidence type="ECO:0000256" key="5">
    <source>
        <dbReference type="ARBA" id="ARBA00022576"/>
    </source>
</evidence>
<dbReference type="InterPro" id="IPR005861">
    <property type="entry name" value="HisP_aminotrans"/>
</dbReference>
<dbReference type="PANTHER" id="PTHR42885:SF2">
    <property type="entry name" value="HISTIDINOL-PHOSPHATE AMINOTRANSFERASE"/>
    <property type="match status" value="1"/>
</dbReference>
<dbReference type="InterPro" id="IPR015421">
    <property type="entry name" value="PyrdxlP-dep_Trfase_major"/>
</dbReference>
<accession>A0A7C1K447</accession>
<evidence type="ECO:0000256" key="9">
    <source>
        <dbReference type="ARBA" id="ARBA00023102"/>
    </source>
</evidence>
<comment type="subunit">
    <text evidence="4 11">Homodimer.</text>
</comment>
<evidence type="ECO:0000256" key="4">
    <source>
        <dbReference type="ARBA" id="ARBA00011738"/>
    </source>
</evidence>
<dbReference type="GO" id="GO:0004400">
    <property type="term" value="F:histidinol-phosphate transaminase activity"/>
    <property type="evidence" value="ECO:0007669"/>
    <property type="project" value="UniProtKB-UniRule"/>
</dbReference>
<dbReference type="InterPro" id="IPR015422">
    <property type="entry name" value="PyrdxlP-dep_Trfase_small"/>
</dbReference>
<feature type="modified residue" description="N6-(pyridoxal phosphate)lysine" evidence="11">
    <location>
        <position position="223"/>
    </location>
</feature>
<dbReference type="SUPFAM" id="SSF53383">
    <property type="entry name" value="PLP-dependent transferases"/>
    <property type="match status" value="1"/>
</dbReference>
<dbReference type="NCBIfam" id="TIGR01141">
    <property type="entry name" value="hisC"/>
    <property type="match status" value="1"/>
</dbReference>
<feature type="domain" description="Aminotransferase class I/classII large" evidence="12">
    <location>
        <begin position="41"/>
        <end position="358"/>
    </location>
</feature>
<evidence type="ECO:0000256" key="11">
    <source>
        <dbReference type="HAMAP-Rule" id="MF_01023"/>
    </source>
</evidence>
<comment type="pathway">
    <text evidence="2 11">Amino-acid biosynthesis; L-histidine biosynthesis; L-histidine from 5-phospho-alpha-D-ribose 1-diphosphate: step 7/9.</text>
</comment>
<evidence type="ECO:0000256" key="7">
    <source>
        <dbReference type="ARBA" id="ARBA00022679"/>
    </source>
</evidence>
<dbReference type="Gene3D" id="3.90.1150.10">
    <property type="entry name" value="Aspartate Aminotransferase, domain 1"/>
    <property type="match status" value="1"/>
</dbReference>
<dbReference type="Gene3D" id="3.40.640.10">
    <property type="entry name" value="Type I PLP-dependent aspartate aminotransferase-like (Major domain)"/>
    <property type="match status" value="1"/>
</dbReference>
<dbReference type="AlphaFoldDB" id="A0A7C1K447"/>
<dbReference type="UniPathway" id="UPA00031">
    <property type="reaction ID" value="UER00012"/>
</dbReference>
<dbReference type="EMBL" id="DSJL01000003">
    <property type="protein sequence ID" value="HEF64355.1"/>
    <property type="molecule type" value="Genomic_DNA"/>
</dbReference>
<dbReference type="InterPro" id="IPR004839">
    <property type="entry name" value="Aminotransferase_I/II_large"/>
</dbReference>
<sequence>MEAKRSVQLRASAENAVEYLPVESRDAIAERLGVPPEFVAKLDANENPYGPPPSVIATLASLTDLHLYPDPDQRRARAALAAYTGAPVERILLGNGSDELIDLLLLVTIEPGDEVIVPVPSFGVYLSRPPLFGARVVTVPRMPNFDLDVDAIEAAVSSRTKLIFLASPNNPTGNLVTPQQLTQILRTGTLVVLDEAYYEFAGQTLQRFADEFDNLVILRTFSKWAGLAGLRIGYGIFPLRLASALWRVKQPFNVSVAAQAAVAAALEDRSWLMQRVMQIRLERGRLYRALRRYPFLTPFPSHGNFILCRIHDGRAHELHAHLLRSAIVVRRYDDEWLRDYLRITVGTPEHTDRILAALDEFR</sequence>
<reference evidence="13" key="1">
    <citation type="journal article" date="2020" name="mSystems">
        <title>Genome- and Community-Level Interaction Insights into Carbon Utilization and Element Cycling Functions of Hydrothermarchaeota in Hydrothermal Sediment.</title>
        <authorList>
            <person name="Zhou Z."/>
            <person name="Liu Y."/>
            <person name="Xu W."/>
            <person name="Pan J."/>
            <person name="Luo Z.H."/>
            <person name="Li M."/>
        </authorList>
    </citation>
    <scope>NUCLEOTIDE SEQUENCE [LARGE SCALE GENOMIC DNA]</scope>
    <source>
        <strain evidence="13">SpSt-222</strain>
    </source>
</reference>
<proteinExistence type="inferred from homology"/>
<evidence type="ECO:0000256" key="2">
    <source>
        <dbReference type="ARBA" id="ARBA00005011"/>
    </source>
</evidence>
<organism evidence="13">
    <name type="scientific">Thermomicrobium roseum</name>
    <dbReference type="NCBI Taxonomy" id="500"/>
    <lineage>
        <taxon>Bacteria</taxon>
        <taxon>Pseudomonadati</taxon>
        <taxon>Thermomicrobiota</taxon>
        <taxon>Thermomicrobia</taxon>
        <taxon>Thermomicrobiales</taxon>
        <taxon>Thermomicrobiaceae</taxon>
        <taxon>Thermomicrobium</taxon>
    </lineage>
</organism>
<gene>
    <name evidence="11 13" type="primary">hisC</name>
    <name evidence="13" type="ORF">ENP47_01920</name>
</gene>
<comment type="caution">
    <text evidence="13">The sequence shown here is derived from an EMBL/GenBank/DDBJ whole genome shotgun (WGS) entry which is preliminary data.</text>
</comment>
<dbReference type="GO" id="GO:0000105">
    <property type="term" value="P:L-histidine biosynthetic process"/>
    <property type="evidence" value="ECO:0007669"/>
    <property type="project" value="UniProtKB-UniRule"/>
</dbReference>
<dbReference type="Pfam" id="PF00155">
    <property type="entry name" value="Aminotran_1_2"/>
    <property type="match status" value="1"/>
</dbReference>